<name>A0A2J6XFG0_9CHLR</name>
<protein>
    <submittedName>
        <fullName evidence="1">Uncharacterized protein</fullName>
    </submittedName>
</protein>
<accession>A0A2J6XFG0</accession>
<dbReference type="EMBL" id="PNIQ01000062">
    <property type="protein sequence ID" value="PMP86858.1"/>
    <property type="molecule type" value="Genomic_DNA"/>
</dbReference>
<comment type="caution">
    <text evidence="1">The sequence shown here is derived from an EMBL/GenBank/DDBJ whole genome shotgun (WGS) entry which is preliminary data.</text>
</comment>
<proteinExistence type="predicted"/>
<reference evidence="1 2" key="1">
    <citation type="submission" date="2018-01" db="EMBL/GenBank/DDBJ databases">
        <title>Metagenomic assembled genomes from two thermal pools in the Uzon Caldera, Kamchatka, Russia.</title>
        <authorList>
            <person name="Wilkins L."/>
            <person name="Ettinger C."/>
        </authorList>
    </citation>
    <scope>NUCLEOTIDE SEQUENCE [LARGE SCALE GENOMIC DNA]</scope>
    <source>
        <strain evidence="1">ZAV-02</strain>
    </source>
</reference>
<sequence>MYHIRQRFARFAFYCRLAFHSLTPVRRLVDLIIAQTLFALPMPLRRLLFRGQSAFCPICNSRLSGFITLHRPYHHWCPVCRSLQRAASVDLALS</sequence>
<gene>
    <name evidence="1" type="ORF">C0184_00805</name>
</gene>
<organism evidence="1 2">
    <name type="scientific">Chloroflexus aggregans</name>
    <dbReference type="NCBI Taxonomy" id="152260"/>
    <lineage>
        <taxon>Bacteria</taxon>
        <taxon>Bacillati</taxon>
        <taxon>Chloroflexota</taxon>
        <taxon>Chloroflexia</taxon>
        <taxon>Chloroflexales</taxon>
        <taxon>Chloroflexineae</taxon>
        <taxon>Chloroflexaceae</taxon>
        <taxon>Chloroflexus</taxon>
    </lineage>
</organism>
<evidence type="ECO:0000313" key="2">
    <source>
        <dbReference type="Proteomes" id="UP000243376"/>
    </source>
</evidence>
<dbReference type="AlphaFoldDB" id="A0A2J6XFG0"/>
<dbReference type="Proteomes" id="UP000243376">
    <property type="component" value="Unassembled WGS sequence"/>
</dbReference>
<evidence type="ECO:0000313" key="1">
    <source>
        <dbReference type="EMBL" id="PMP86858.1"/>
    </source>
</evidence>